<dbReference type="Proteomes" id="UP000739538">
    <property type="component" value="Unassembled WGS sequence"/>
</dbReference>
<feature type="non-terminal residue" evidence="2">
    <location>
        <position position="1"/>
    </location>
</feature>
<proteinExistence type="predicted"/>
<evidence type="ECO:0000259" key="1">
    <source>
        <dbReference type="Pfam" id="PF22168"/>
    </source>
</evidence>
<dbReference type="InterPro" id="IPR054760">
    <property type="entry name" value="DIP2311-like_C"/>
</dbReference>
<comment type="caution">
    <text evidence="2">The sequence shown here is derived from an EMBL/GenBank/DDBJ whole genome shotgun (WGS) entry which is preliminary data.</text>
</comment>
<dbReference type="SUPFAM" id="SSF46785">
    <property type="entry name" value="Winged helix' DNA-binding domain"/>
    <property type="match status" value="1"/>
</dbReference>
<evidence type="ECO:0000313" key="3">
    <source>
        <dbReference type="Proteomes" id="UP000739538"/>
    </source>
</evidence>
<feature type="domain" description="Transcriptional regulator DIP2311-like C-terminal" evidence="1">
    <location>
        <begin position="86"/>
        <end position="130"/>
    </location>
</feature>
<sequence>QAGYGYVPYSSLESVIEQNKESYYLTLRRTQGTLRSESPDWTPWLTFFLQCLQKQKRRLAEKLERENLMRSSLGEAAVSILELVTQHGEVSVGDIINSTGMARATAKKRVNELVESGHLERRGKGRGTRYIRAQR</sequence>
<dbReference type="SUPFAM" id="SSF140931">
    <property type="entry name" value="Fic-like"/>
    <property type="match status" value="1"/>
</dbReference>
<gene>
    <name evidence="2" type="ORF">KDA27_27950</name>
</gene>
<name>A0A956NHT1_UNCEI</name>
<evidence type="ECO:0000313" key="2">
    <source>
        <dbReference type="EMBL" id="MCA9759662.1"/>
    </source>
</evidence>
<protein>
    <submittedName>
        <fullName evidence="2">DeoR family transcriptional regulator</fullName>
    </submittedName>
</protein>
<dbReference type="Gene3D" id="1.10.10.10">
    <property type="entry name" value="Winged helix-like DNA-binding domain superfamily/Winged helix DNA-binding domain"/>
    <property type="match status" value="1"/>
</dbReference>
<dbReference type="InterPro" id="IPR036597">
    <property type="entry name" value="Fido-like_dom_sf"/>
</dbReference>
<reference evidence="2" key="2">
    <citation type="journal article" date="2021" name="Microbiome">
        <title>Successional dynamics and alternative stable states in a saline activated sludge microbial community over 9 years.</title>
        <authorList>
            <person name="Wang Y."/>
            <person name="Ye J."/>
            <person name="Ju F."/>
            <person name="Liu L."/>
            <person name="Boyd J.A."/>
            <person name="Deng Y."/>
            <person name="Parks D.H."/>
            <person name="Jiang X."/>
            <person name="Yin X."/>
            <person name="Woodcroft B.J."/>
            <person name="Tyson G.W."/>
            <person name="Hugenholtz P."/>
            <person name="Polz M.F."/>
            <person name="Zhang T."/>
        </authorList>
    </citation>
    <scope>NUCLEOTIDE SEQUENCE</scope>
    <source>
        <strain evidence="2">HKST-UBA02</strain>
    </source>
</reference>
<organism evidence="2 3">
    <name type="scientific">Eiseniibacteriota bacterium</name>
    <dbReference type="NCBI Taxonomy" id="2212470"/>
    <lineage>
        <taxon>Bacteria</taxon>
        <taxon>Candidatus Eiseniibacteriota</taxon>
    </lineage>
</organism>
<dbReference type="EMBL" id="JAGQHS010000429">
    <property type="protein sequence ID" value="MCA9759662.1"/>
    <property type="molecule type" value="Genomic_DNA"/>
</dbReference>
<dbReference type="Gene3D" id="1.10.3290.10">
    <property type="entry name" value="Fido-like domain"/>
    <property type="match status" value="1"/>
</dbReference>
<reference evidence="2" key="1">
    <citation type="submission" date="2020-04" db="EMBL/GenBank/DDBJ databases">
        <authorList>
            <person name="Zhang T."/>
        </authorList>
    </citation>
    <scope>NUCLEOTIDE SEQUENCE</scope>
    <source>
        <strain evidence="2">HKST-UBA02</strain>
    </source>
</reference>
<dbReference type="Pfam" id="PF22168">
    <property type="entry name" value="DIP2311-like_C"/>
    <property type="match status" value="1"/>
</dbReference>
<dbReference type="AlphaFoldDB" id="A0A956NHT1"/>
<dbReference type="InterPro" id="IPR036390">
    <property type="entry name" value="WH_DNA-bd_sf"/>
</dbReference>
<dbReference type="InterPro" id="IPR036388">
    <property type="entry name" value="WH-like_DNA-bd_sf"/>
</dbReference>
<accession>A0A956NHT1</accession>